<dbReference type="NCBIfam" id="TIGR00633">
    <property type="entry name" value="xth"/>
    <property type="match status" value="1"/>
</dbReference>
<keyword evidence="4" id="KW-0378">Hydrolase</keyword>
<protein>
    <submittedName>
        <fullName evidence="11">Class II abasic (AP) endonuclease</fullName>
    </submittedName>
</protein>
<dbReference type="EMBL" id="PJQM01008047">
    <property type="protein sequence ID" value="RCH77481.1"/>
    <property type="molecule type" value="Genomic_DNA"/>
</dbReference>
<dbReference type="OrthoDB" id="391817at2759"/>
<evidence type="ECO:0000256" key="1">
    <source>
        <dbReference type="ARBA" id="ARBA00001936"/>
    </source>
</evidence>
<evidence type="ECO:0000256" key="3">
    <source>
        <dbReference type="ARBA" id="ARBA00022723"/>
    </source>
</evidence>
<dbReference type="Proteomes" id="UP000253551">
    <property type="component" value="Unassembled WGS sequence"/>
</dbReference>
<dbReference type="SUPFAM" id="SSF56219">
    <property type="entry name" value="DNase I-like"/>
    <property type="match status" value="1"/>
</dbReference>
<comment type="caution">
    <text evidence="11">The sequence shown here is derived from an EMBL/GenBank/DDBJ whole genome shotgun (WGS) entry which is preliminary data.</text>
</comment>
<feature type="site" description="Transition state stabilizer" evidence="8">
    <location>
        <position position="140"/>
    </location>
</feature>
<dbReference type="GO" id="GO:0005634">
    <property type="term" value="C:nucleus"/>
    <property type="evidence" value="ECO:0007669"/>
    <property type="project" value="TreeGrafter"/>
</dbReference>
<feature type="binding site" evidence="7">
    <location>
        <position position="235"/>
    </location>
    <ligand>
        <name>Mg(2+)</name>
        <dbReference type="ChEBI" id="CHEBI:18420"/>
        <label>1</label>
    </ligand>
</feature>
<dbReference type="PANTHER" id="PTHR22748">
    <property type="entry name" value="AP ENDONUCLEASE"/>
    <property type="match status" value="1"/>
</dbReference>
<evidence type="ECO:0000256" key="6">
    <source>
        <dbReference type="PIRSR" id="PIRSR604808-1"/>
    </source>
</evidence>
<dbReference type="PANTHER" id="PTHR22748:SF4">
    <property type="entry name" value="DNA-(APURINIC OR APYRIMIDINIC SITE) ENDONUCLEASE 2"/>
    <property type="match status" value="1"/>
</dbReference>
<dbReference type="GO" id="GO:0003677">
    <property type="term" value="F:DNA binding"/>
    <property type="evidence" value="ECO:0007669"/>
    <property type="project" value="InterPro"/>
</dbReference>
<dbReference type="Pfam" id="PF03372">
    <property type="entry name" value="Exo_endo_phos"/>
    <property type="match status" value="1"/>
</dbReference>
<evidence type="ECO:0000256" key="5">
    <source>
        <dbReference type="ARBA" id="ARBA00022842"/>
    </source>
</evidence>
<dbReference type="Gene3D" id="3.60.10.10">
    <property type="entry name" value="Endonuclease/exonuclease/phosphatase"/>
    <property type="match status" value="1"/>
</dbReference>
<dbReference type="GO" id="GO:0008081">
    <property type="term" value="F:phosphoric diester hydrolase activity"/>
    <property type="evidence" value="ECO:0007669"/>
    <property type="project" value="TreeGrafter"/>
</dbReference>
<feature type="binding site" evidence="7">
    <location>
        <position position="3"/>
    </location>
    <ligand>
        <name>Mg(2+)</name>
        <dbReference type="ChEBI" id="CHEBI:18420"/>
        <label>1</label>
    </ligand>
</feature>
<keyword evidence="9" id="KW-0234">DNA repair</keyword>
<evidence type="ECO:0000313" key="12">
    <source>
        <dbReference type="Proteomes" id="UP000253551"/>
    </source>
</evidence>
<dbReference type="InterPro" id="IPR020848">
    <property type="entry name" value="AP_endonuclease_F1_CS"/>
</dbReference>
<keyword evidence="5 7" id="KW-0460">Magnesium</keyword>
<organism evidence="11 12">
    <name type="scientific">Rhizopus stolonifer</name>
    <name type="common">Rhizopus nigricans</name>
    <dbReference type="NCBI Taxonomy" id="4846"/>
    <lineage>
        <taxon>Eukaryota</taxon>
        <taxon>Fungi</taxon>
        <taxon>Fungi incertae sedis</taxon>
        <taxon>Mucoromycota</taxon>
        <taxon>Mucoromycotina</taxon>
        <taxon>Mucoromycetes</taxon>
        <taxon>Mucorales</taxon>
        <taxon>Mucorineae</taxon>
        <taxon>Rhizopodaceae</taxon>
        <taxon>Rhizopus</taxon>
    </lineage>
</organism>
<feature type="domain" description="Endonuclease/exonuclease/phosphatase" evidence="10">
    <location>
        <begin position="1"/>
        <end position="236"/>
    </location>
</feature>
<comment type="similarity">
    <text evidence="2 9">Belongs to the DNA repair enzymes AP/ExoA family.</text>
</comment>
<name>A0A367IIY1_RHIST</name>
<feature type="active site" evidence="6">
    <location>
        <position position="99"/>
    </location>
</feature>
<dbReference type="InterPro" id="IPR005135">
    <property type="entry name" value="Endo/exonuclease/phosphatase"/>
</dbReference>
<feature type="site" description="Transition state stabilizer" evidence="8">
    <location>
        <position position="212"/>
    </location>
</feature>
<feature type="non-terminal residue" evidence="11">
    <location>
        <position position="1"/>
    </location>
</feature>
<dbReference type="GO" id="GO:0046872">
    <property type="term" value="F:metal ion binding"/>
    <property type="evidence" value="ECO:0007669"/>
    <property type="project" value="UniProtKB-KW"/>
</dbReference>
<gene>
    <name evidence="11" type="primary">APN2_1</name>
    <name evidence="11" type="ORF">CU098_001667</name>
</gene>
<feature type="binding site" evidence="7">
    <location>
        <position position="138"/>
    </location>
    <ligand>
        <name>Mg(2+)</name>
        <dbReference type="ChEBI" id="CHEBI:18420"/>
        <label>1</label>
    </ligand>
</feature>
<dbReference type="InterPro" id="IPR036691">
    <property type="entry name" value="Endo/exonu/phosph_ase_sf"/>
</dbReference>
<comment type="cofactor">
    <cofactor evidence="7 9">
        <name>Mg(2+)</name>
        <dbReference type="ChEBI" id="CHEBI:18420"/>
    </cofactor>
    <cofactor evidence="7 9">
        <name>Mn(2+)</name>
        <dbReference type="ChEBI" id="CHEBI:29035"/>
    </cofactor>
    <text evidence="7 9">Probably binds two magnesium or manganese ions per subunit.</text>
</comment>
<accession>A0A367IIY1</accession>
<dbReference type="GO" id="GO:0006284">
    <property type="term" value="P:base-excision repair"/>
    <property type="evidence" value="ECO:0007669"/>
    <property type="project" value="TreeGrafter"/>
</dbReference>
<evidence type="ECO:0000256" key="7">
    <source>
        <dbReference type="PIRSR" id="PIRSR604808-2"/>
    </source>
</evidence>
<reference evidence="11 12" key="1">
    <citation type="journal article" date="2018" name="G3 (Bethesda)">
        <title>Phylogenetic and Phylogenomic Definition of Rhizopus Species.</title>
        <authorList>
            <person name="Gryganskyi A.P."/>
            <person name="Golan J."/>
            <person name="Dolatabadi S."/>
            <person name="Mondo S."/>
            <person name="Robb S."/>
            <person name="Idnurm A."/>
            <person name="Muszewska A."/>
            <person name="Steczkiewicz K."/>
            <person name="Masonjones S."/>
            <person name="Liao H.L."/>
            <person name="Gajdeczka M.T."/>
            <person name="Anike F."/>
            <person name="Vuek A."/>
            <person name="Anishchenko I.M."/>
            <person name="Voigt K."/>
            <person name="de Hoog G.S."/>
            <person name="Smith M.E."/>
            <person name="Heitman J."/>
            <person name="Vilgalys R."/>
            <person name="Stajich J.E."/>
        </authorList>
    </citation>
    <scope>NUCLEOTIDE SEQUENCE [LARGE SCALE GENOMIC DNA]</scope>
    <source>
        <strain evidence="11 12">LSU 92-RS-03</strain>
    </source>
</reference>
<dbReference type="AlphaFoldDB" id="A0A367IIY1"/>
<feature type="binding site" evidence="7">
    <location>
        <position position="140"/>
    </location>
    <ligand>
        <name>Mg(2+)</name>
        <dbReference type="ChEBI" id="CHEBI:18420"/>
        <label>1</label>
    </ligand>
</feature>
<dbReference type="GO" id="GO:0003906">
    <property type="term" value="F:DNA-(apurinic or apyrimidinic site) endonuclease activity"/>
    <property type="evidence" value="ECO:0007669"/>
    <property type="project" value="TreeGrafter"/>
</dbReference>
<comment type="cofactor">
    <cofactor evidence="1">
        <name>Mn(2+)</name>
        <dbReference type="ChEBI" id="CHEBI:29035"/>
    </cofactor>
</comment>
<keyword evidence="7" id="KW-0464">Manganese</keyword>
<dbReference type="GO" id="GO:0008311">
    <property type="term" value="F:double-stranded DNA 3'-5' DNA exonuclease activity"/>
    <property type="evidence" value="ECO:0007669"/>
    <property type="project" value="TreeGrafter"/>
</dbReference>
<sequence length="309" mass="35378">FQEVKCQRSKMTRDMAIVPGYDAYFSFSKVKLGYSGVCIYVKQDIVRPVCCYEGITGLLDQKPCMNEFLATLQTPAEQLDAEGRCLILDFQSLVLLNIYFPNLNNDDRLEFVMDYYACVRKRIDIHLAEGKEVVLVGDINAVHEELDHCDPLSGGLDDFKDLPNRRWLDALIAPRGPLIDTTRYHHPDRPKMFTCWNTKMNARPANFGTRIDYILVSNGIKHLFSDIQPNIMGSDHCPVYADLHLQLNHSCPKPSALLTTQWPEFSQKKISSYFTKSTLNKELHRVTKTSKLESNKKKVSQVVLNEKQV</sequence>
<keyword evidence="11" id="KW-0540">Nuclease</keyword>
<keyword evidence="3 7" id="KW-0479">Metal-binding</keyword>
<feature type="active site" description="Proton acceptor" evidence="6">
    <location>
        <position position="236"/>
    </location>
</feature>
<evidence type="ECO:0000256" key="2">
    <source>
        <dbReference type="ARBA" id="ARBA00007092"/>
    </source>
</evidence>
<keyword evidence="12" id="KW-1185">Reference proteome</keyword>
<feature type="site" description="Interaction with DNA substrate" evidence="8">
    <location>
        <position position="236"/>
    </location>
</feature>
<feature type="non-terminal residue" evidence="11">
    <location>
        <position position="309"/>
    </location>
</feature>
<evidence type="ECO:0000259" key="10">
    <source>
        <dbReference type="Pfam" id="PF03372"/>
    </source>
</evidence>
<feature type="binding site" evidence="7">
    <location>
        <position position="236"/>
    </location>
    <ligand>
        <name>Mg(2+)</name>
        <dbReference type="ChEBI" id="CHEBI:18420"/>
        <label>1</label>
    </ligand>
</feature>
<dbReference type="PROSITE" id="PS00728">
    <property type="entry name" value="AP_NUCLEASE_F1_3"/>
    <property type="match status" value="1"/>
</dbReference>
<dbReference type="InterPro" id="IPR004808">
    <property type="entry name" value="AP_endonuc_1"/>
</dbReference>
<dbReference type="STRING" id="4846.A0A367IIY1"/>
<evidence type="ECO:0000256" key="8">
    <source>
        <dbReference type="PIRSR" id="PIRSR604808-3"/>
    </source>
</evidence>
<keyword evidence="11" id="KW-0255">Endonuclease</keyword>
<feature type="active site" description="Proton donor/acceptor" evidence="6">
    <location>
        <position position="138"/>
    </location>
</feature>
<keyword evidence="9" id="KW-0227">DNA damage</keyword>
<evidence type="ECO:0000256" key="4">
    <source>
        <dbReference type="ARBA" id="ARBA00022801"/>
    </source>
</evidence>
<proteinExistence type="inferred from homology"/>
<evidence type="ECO:0000313" key="11">
    <source>
        <dbReference type="EMBL" id="RCH77481.1"/>
    </source>
</evidence>
<evidence type="ECO:0000256" key="9">
    <source>
        <dbReference type="RuleBase" id="RU362131"/>
    </source>
</evidence>
<dbReference type="PROSITE" id="PS51435">
    <property type="entry name" value="AP_NUCLEASE_F1_4"/>
    <property type="match status" value="1"/>
</dbReference>